<dbReference type="PROSITE" id="PS51292">
    <property type="entry name" value="ZF_RING_CH"/>
    <property type="match status" value="1"/>
</dbReference>
<dbReference type="Proteomes" id="UP000467841">
    <property type="component" value="Unassembled WGS sequence"/>
</dbReference>
<evidence type="ECO:0000256" key="2">
    <source>
        <dbReference type="ARBA" id="ARBA00004141"/>
    </source>
</evidence>
<feature type="transmembrane region" description="Helical" evidence="14">
    <location>
        <begin position="286"/>
        <end position="307"/>
    </location>
</feature>
<feature type="transmembrane region" description="Helical" evidence="14">
    <location>
        <begin position="411"/>
        <end position="433"/>
    </location>
</feature>
<name>A0A6D2ILU0_9BRAS</name>
<evidence type="ECO:0000256" key="3">
    <source>
        <dbReference type="ARBA" id="ARBA00004906"/>
    </source>
</evidence>
<gene>
    <name evidence="16" type="ORF">MERR_LOCUS16590</name>
</gene>
<dbReference type="GO" id="GO:0061630">
    <property type="term" value="F:ubiquitin protein ligase activity"/>
    <property type="evidence" value="ECO:0007669"/>
    <property type="project" value="UniProtKB-EC"/>
</dbReference>
<evidence type="ECO:0000256" key="12">
    <source>
        <dbReference type="ARBA" id="ARBA00023136"/>
    </source>
</evidence>
<dbReference type="AlphaFoldDB" id="A0A6D2ILU0"/>
<proteinExistence type="predicted"/>
<dbReference type="SMART" id="SM00744">
    <property type="entry name" value="RINGv"/>
    <property type="match status" value="1"/>
</dbReference>
<dbReference type="EMBL" id="CACVBM020001080">
    <property type="protein sequence ID" value="CAA7029355.1"/>
    <property type="molecule type" value="Genomic_DNA"/>
</dbReference>
<keyword evidence="8" id="KW-0863">Zinc-finger</keyword>
<dbReference type="InterPro" id="IPR013083">
    <property type="entry name" value="Znf_RING/FYVE/PHD"/>
</dbReference>
<sequence>MNEVQTSPTILSTMDPPVATAREWRDIKDEEDEEEDVCRICRNPGDADNPLRYPCACSGSIKFVHQNCLFQWLTYSSNARQCEVSLLFLLIISVCKHPFSLSPVYAENAPARLPLHEFVVGVAIKARRSRTLHFSLRLSFALSVWLPAIPFITFWIWRLAFVRSFGEAQRLFLRHISTTAILTDCFHGVLLSACLICIFMGATSLLDHFTDLLELGRQEEREDEEERNGVPAARRPAAEGNGGDGGDQGAAVGGLDDANGADDIDDIPFYELVGMQGPVFRLIENAFTILASNVLFIGAVIFVPFTLGRFTLYHMSWLFVAARGSAVTASMHLIDTGLSLGNIALKSALTSVSNLTNEGQGNGLIGQLTEMMKVSGSELYGVNKTLSVAADLMKGSVAGSSTLSDVTALTVGYMFIVFLVFLYLGIIALIRYAKGEPVTFGRLCGIAPKVETVLVRHLLAAMRIGLRGFFFCGRRDWGLPPDVWLVARCLHC</sequence>
<keyword evidence="6 14" id="KW-0812">Transmembrane</keyword>
<protein>
    <recommendedName>
        <fullName evidence="4">RING-type E3 ubiquitin transferase</fullName>
        <ecNumber evidence="4">2.3.2.27</ecNumber>
    </recommendedName>
</protein>
<evidence type="ECO:0000256" key="6">
    <source>
        <dbReference type="ARBA" id="ARBA00022692"/>
    </source>
</evidence>
<organism evidence="16 17">
    <name type="scientific">Microthlaspi erraticum</name>
    <dbReference type="NCBI Taxonomy" id="1685480"/>
    <lineage>
        <taxon>Eukaryota</taxon>
        <taxon>Viridiplantae</taxon>
        <taxon>Streptophyta</taxon>
        <taxon>Embryophyta</taxon>
        <taxon>Tracheophyta</taxon>
        <taxon>Spermatophyta</taxon>
        <taxon>Magnoliopsida</taxon>
        <taxon>eudicotyledons</taxon>
        <taxon>Gunneridae</taxon>
        <taxon>Pentapetalae</taxon>
        <taxon>rosids</taxon>
        <taxon>malvids</taxon>
        <taxon>Brassicales</taxon>
        <taxon>Brassicaceae</taxon>
        <taxon>Coluteocarpeae</taxon>
        <taxon>Microthlaspi</taxon>
    </lineage>
</organism>
<comment type="caution">
    <text evidence="16">The sequence shown here is derived from an EMBL/GenBank/DDBJ whole genome shotgun (WGS) entry which is preliminary data.</text>
</comment>
<dbReference type="PANTHER" id="PTHR13145">
    <property type="entry name" value="SSM4 PROTEIN"/>
    <property type="match status" value="1"/>
</dbReference>
<feature type="domain" description="RING-CH-type" evidence="15">
    <location>
        <begin position="30"/>
        <end position="92"/>
    </location>
</feature>
<dbReference type="Pfam" id="PF12906">
    <property type="entry name" value="RINGv"/>
    <property type="match status" value="1"/>
</dbReference>
<comment type="catalytic activity">
    <reaction evidence="1">
        <text>S-ubiquitinyl-[E2 ubiquitin-conjugating enzyme]-L-cysteine + [acceptor protein]-L-lysine = [E2 ubiquitin-conjugating enzyme]-L-cysteine + N(6)-ubiquitinyl-[acceptor protein]-L-lysine.</text>
        <dbReference type="EC" id="2.3.2.27"/>
    </reaction>
</comment>
<dbReference type="CDD" id="cd16702">
    <property type="entry name" value="RING_CH-C4HC3_MARCH6"/>
    <property type="match status" value="1"/>
</dbReference>
<feature type="compositionally biased region" description="Gly residues" evidence="13">
    <location>
        <begin position="240"/>
        <end position="252"/>
    </location>
</feature>
<evidence type="ECO:0000256" key="9">
    <source>
        <dbReference type="ARBA" id="ARBA00022786"/>
    </source>
</evidence>
<reference evidence="16" key="1">
    <citation type="submission" date="2020-01" db="EMBL/GenBank/DDBJ databases">
        <authorList>
            <person name="Mishra B."/>
        </authorList>
    </citation>
    <scope>NUCLEOTIDE SEQUENCE [LARGE SCALE GENOMIC DNA]</scope>
</reference>
<evidence type="ECO:0000256" key="1">
    <source>
        <dbReference type="ARBA" id="ARBA00000900"/>
    </source>
</evidence>
<keyword evidence="7" id="KW-0479">Metal-binding</keyword>
<comment type="pathway">
    <text evidence="3">Protein modification; protein ubiquitination.</text>
</comment>
<dbReference type="GO" id="GO:0005789">
    <property type="term" value="C:endoplasmic reticulum membrane"/>
    <property type="evidence" value="ECO:0007669"/>
    <property type="project" value="TreeGrafter"/>
</dbReference>
<dbReference type="GO" id="GO:0036503">
    <property type="term" value="P:ERAD pathway"/>
    <property type="evidence" value="ECO:0007669"/>
    <property type="project" value="TreeGrafter"/>
</dbReference>
<evidence type="ECO:0000256" key="7">
    <source>
        <dbReference type="ARBA" id="ARBA00022723"/>
    </source>
</evidence>
<dbReference type="PANTHER" id="PTHR13145:SF0">
    <property type="entry name" value="E3 UBIQUITIN-PROTEIN LIGASE MARCHF6"/>
    <property type="match status" value="1"/>
</dbReference>
<evidence type="ECO:0000256" key="5">
    <source>
        <dbReference type="ARBA" id="ARBA00022679"/>
    </source>
</evidence>
<dbReference type="EC" id="2.3.2.27" evidence="4"/>
<feature type="transmembrane region" description="Helical" evidence="14">
    <location>
        <begin position="134"/>
        <end position="156"/>
    </location>
</feature>
<evidence type="ECO:0000313" key="16">
    <source>
        <dbReference type="EMBL" id="CAA7029355.1"/>
    </source>
</evidence>
<comment type="subcellular location">
    <subcellularLocation>
        <location evidence="2">Membrane</location>
        <topology evidence="2">Multi-pass membrane protein</topology>
    </subcellularLocation>
</comment>
<evidence type="ECO:0000256" key="8">
    <source>
        <dbReference type="ARBA" id="ARBA00022771"/>
    </source>
</evidence>
<dbReference type="SUPFAM" id="SSF57850">
    <property type="entry name" value="RING/U-box"/>
    <property type="match status" value="1"/>
</dbReference>
<evidence type="ECO:0000259" key="15">
    <source>
        <dbReference type="PROSITE" id="PS51292"/>
    </source>
</evidence>
<dbReference type="InterPro" id="IPR011016">
    <property type="entry name" value="Znf_RING-CH"/>
</dbReference>
<evidence type="ECO:0000256" key="4">
    <source>
        <dbReference type="ARBA" id="ARBA00012483"/>
    </source>
</evidence>
<keyword evidence="17" id="KW-1185">Reference proteome</keyword>
<feature type="region of interest" description="Disordered" evidence="13">
    <location>
        <begin position="219"/>
        <end position="252"/>
    </location>
</feature>
<evidence type="ECO:0000256" key="13">
    <source>
        <dbReference type="SAM" id="MobiDB-lite"/>
    </source>
</evidence>
<keyword evidence="11 14" id="KW-1133">Transmembrane helix</keyword>
<evidence type="ECO:0000313" key="17">
    <source>
        <dbReference type="Proteomes" id="UP000467841"/>
    </source>
</evidence>
<evidence type="ECO:0000256" key="10">
    <source>
        <dbReference type="ARBA" id="ARBA00022833"/>
    </source>
</evidence>
<evidence type="ECO:0000256" key="14">
    <source>
        <dbReference type="SAM" id="Phobius"/>
    </source>
</evidence>
<dbReference type="Gene3D" id="3.30.40.10">
    <property type="entry name" value="Zinc/RING finger domain, C3HC4 (zinc finger)"/>
    <property type="match status" value="1"/>
</dbReference>
<feature type="transmembrane region" description="Helical" evidence="14">
    <location>
        <begin position="176"/>
        <end position="199"/>
    </location>
</feature>
<accession>A0A6D2ILU0</accession>
<keyword evidence="10" id="KW-0862">Zinc</keyword>
<keyword evidence="5" id="KW-0808">Transferase</keyword>
<keyword evidence="9" id="KW-0833">Ubl conjugation pathway</keyword>
<dbReference type="OrthoDB" id="264354at2759"/>
<dbReference type="GO" id="GO:0008270">
    <property type="term" value="F:zinc ion binding"/>
    <property type="evidence" value="ECO:0007669"/>
    <property type="project" value="UniProtKB-KW"/>
</dbReference>
<keyword evidence="12 14" id="KW-0472">Membrane</keyword>
<evidence type="ECO:0000256" key="11">
    <source>
        <dbReference type="ARBA" id="ARBA00022989"/>
    </source>
</evidence>